<feature type="region of interest" description="Disordered" evidence="1">
    <location>
        <begin position="66"/>
        <end position="97"/>
    </location>
</feature>
<proteinExistence type="predicted"/>
<dbReference type="RefSeq" id="WP_157977933.1">
    <property type="nucleotide sequence ID" value="NZ_CP139965.1"/>
</dbReference>
<protein>
    <submittedName>
        <fullName evidence="2">Uncharacterized protein</fullName>
    </submittedName>
</protein>
<gene>
    <name evidence="2" type="ORF">U0042_24535</name>
</gene>
<sequence>MNIAPACRPGARSAPIMPVPYGCAKHSAIFDDLFIALRQSDEVGGNDGTMTSKRPAMMRALLKRYRQEDERQARGNASTSARDLVEKVDSARGEHAE</sequence>
<feature type="compositionally biased region" description="Basic and acidic residues" evidence="1">
    <location>
        <begin position="83"/>
        <end position="97"/>
    </location>
</feature>
<organism evidence="2 3">
    <name type="scientific">Paraburkholderia kururiensis</name>
    <dbReference type="NCBI Taxonomy" id="984307"/>
    <lineage>
        <taxon>Bacteria</taxon>
        <taxon>Pseudomonadati</taxon>
        <taxon>Pseudomonadota</taxon>
        <taxon>Betaproteobacteria</taxon>
        <taxon>Burkholderiales</taxon>
        <taxon>Burkholderiaceae</taxon>
        <taxon>Paraburkholderia</taxon>
    </lineage>
</organism>
<accession>A0ABZ0WIK9</accession>
<evidence type="ECO:0000256" key="1">
    <source>
        <dbReference type="SAM" id="MobiDB-lite"/>
    </source>
</evidence>
<dbReference type="Proteomes" id="UP001325479">
    <property type="component" value="Chromosome"/>
</dbReference>
<reference evidence="2 3" key="1">
    <citation type="submission" date="2023-12" db="EMBL/GenBank/DDBJ databases">
        <title>Genome sequencing and assembly of bacterial species from a model synthetic community.</title>
        <authorList>
            <person name="Hogle S.L."/>
        </authorList>
    </citation>
    <scope>NUCLEOTIDE SEQUENCE [LARGE SCALE GENOMIC DNA]</scope>
    <source>
        <strain evidence="2 3">HAMBI 2494</strain>
    </source>
</reference>
<keyword evidence="3" id="KW-1185">Reference proteome</keyword>
<name>A0ABZ0WIK9_9BURK</name>
<dbReference type="EMBL" id="CP139965">
    <property type="protein sequence ID" value="WQD77197.1"/>
    <property type="molecule type" value="Genomic_DNA"/>
</dbReference>
<evidence type="ECO:0000313" key="3">
    <source>
        <dbReference type="Proteomes" id="UP001325479"/>
    </source>
</evidence>
<evidence type="ECO:0000313" key="2">
    <source>
        <dbReference type="EMBL" id="WQD77197.1"/>
    </source>
</evidence>